<comment type="caution">
    <text evidence="2">The sequence shown here is derived from an EMBL/GenBank/DDBJ whole genome shotgun (WGS) entry which is preliminary data.</text>
</comment>
<dbReference type="EMBL" id="JAVDQD010000016">
    <property type="protein sequence ID" value="MDR6242040.1"/>
    <property type="molecule type" value="Genomic_DNA"/>
</dbReference>
<name>A0AAE3XU47_9BACT</name>
<reference evidence="2" key="1">
    <citation type="submission" date="2023-07" db="EMBL/GenBank/DDBJ databases">
        <title>Genomic Encyclopedia of Type Strains, Phase IV (KMG-IV): sequencing the most valuable type-strain genomes for metagenomic binning, comparative biology and taxonomic classification.</title>
        <authorList>
            <person name="Goeker M."/>
        </authorList>
    </citation>
    <scope>NUCLEOTIDE SEQUENCE</scope>
    <source>
        <strain evidence="2">DSM 26174</strain>
    </source>
</reference>
<keyword evidence="1" id="KW-1133">Transmembrane helix</keyword>
<dbReference type="AlphaFoldDB" id="A0AAE3XU47"/>
<keyword evidence="3" id="KW-1185">Reference proteome</keyword>
<organism evidence="2 3">
    <name type="scientific">Aureibacter tunicatorum</name>
    <dbReference type="NCBI Taxonomy" id="866807"/>
    <lineage>
        <taxon>Bacteria</taxon>
        <taxon>Pseudomonadati</taxon>
        <taxon>Bacteroidota</taxon>
        <taxon>Cytophagia</taxon>
        <taxon>Cytophagales</taxon>
        <taxon>Persicobacteraceae</taxon>
        <taxon>Aureibacter</taxon>
    </lineage>
</organism>
<evidence type="ECO:0000313" key="3">
    <source>
        <dbReference type="Proteomes" id="UP001185092"/>
    </source>
</evidence>
<feature type="transmembrane region" description="Helical" evidence="1">
    <location>
        <begin position="6"/>
        <end position="23"/>
    </location>
</feature>
<evidence type="ECO:0000313" key="2">
    <source>
        <dbReference type="EMBL" id="MDR6242040.1"/>
    </source>
</evidence>
<protein>
    <submittedName>
        <fullName evidence="2">Uncharacterized protein</fullName>
    </submittedName>
</protein>
<proteinExistence type="predicted"/>
<dbReference type="Proteomes" id="UP001185092">
    <property type="component" value="Unassembled WGS sequence"/>
</dbReference>
<evidence type="ECO:0000256" key="1">
    <source>
        <dbReference type="SAM" id="Phobius"/>
    </source>
</evidence>
<accession>A0AAE3XU47</accession>
<keyword evidence="1" id="KW-0812">Transmembrane</keyword>
<sequence>MMLLPIILILIPVSIYFIRSIHLKRRIKKLKISIERDPNSIIFHNIRFKGLRSISTQDCNFIINDDQIYIFSKSSVYKLSFRENSILIPYSSKIKLLRIRQRSLEYSSPKN</sequence>
<gene>
    <name evidence="2" type="ORF">HNQ88_005127</name>
</gene>
<keyword evidence="1" id="KW-0472">Membrane</keyword>